<dbReference type="GO" id="GO:0031012">
    <property type="term" value="C:extracellular matrix"/>
    <property type="evidence" value="ECO:0007669"/>
    <property type="project" value="TreeGrafter"/>
</dbReference>
<organism evidence="12 13">
    <name type="scientific">Drosophila navojoa</name>
    <name type="common">Fruit fly</name>
    <dbReference type="NCBI Taxonomy" id="7232"/>
    <lineage>
        <taxon>Eukaryota</taxon>
        <taxon>Metazoa</taxon>
        <taxon>Ecdysozoa</taxon>
        <taxon>Arthropoda</taxon>
        <taxon>Hexapoda</taxon>
        <taxon>Insecta</taxon>
        <taxon>Pterygota</taxon>
        <taxon>Neoptera</taxon>
        <taxon>Endopterygota</taxon>
        <taxon>Diptera</taxon>
        <taxon>Brachycera</taxon>
        <taxon>Muscomorpha</taxon>
        <taxon>Ephydroidea</taxon>
        <taxon>Drosophilidae</taxon>
        <taxon>Drosophila</taxon>
    </lineage>
</organism>
<keyword evidence="5" id="KW-0646">Protease inhibitor</keyword>
<sequence length="210" mass="24202">MELTKHLSLLALALVAVLALYGPTTDACVCELAHPQKHYCNADYVVQLRVLRKSETLQKFQTVYKVQIKRIYKATPEARRMLRDGRLSSPSSDSMCAIKLELGKIYIIAGRLPQLNLCSYYKEYINMTISERRGFSGAYGTACNCTINTCYKQHCPWQRESADSCSWSMHDKCKRDYSSCVLHKRQTPVGEVQYCRWRRTLLYKQCLAHP</sequence>
<evidence type="ECO:0000256" key="4">
    <source>
        <dbReference type="ARBA" id="ARBA00022608"/>
    </source>
</evidence>
<dbReference type="STRING" id="7232.A0A484B577"/>
<keyword evidence="8" id="KW-0479">Metal-binding</keyword>
<feature type="chain" id="PRO_5019755977" description="NTR domain-containing protein" evidence="10">
    <location>
        <begin position="28"/>
        <end position="210"/>
    </location>
</feature>
<evidence type="ECO:0000256" key="8">
    <source>
        <dbReference type="PIRSR" id="PIRSR601820-1"/>
    </source>
</evidence>
<comment type="caution">
    <text evidence="12">The sequence shown here is derived from an EMBL/GenBank/DDBJ whole genome shotgun (WGS) entry which is preliminary data.</text>
</comment>
<dbReference type="Pfam" id="PF00965">
    <property type="entry name" value="TIMP"/>
    <property type="match status" value="1"/>
</dbReference>
<dbReference type="AlphaFoldDB" id="A0A484B577"/>
<protein>
    <recommendedName>
        <fullName evidence="11">NTR domain-containing protein</fullName>
    </recommendedName>
</protein>
<dbReference type="InterPro" id="IPR001134">
    <property type="entry name" value="Netrin_domain"/>
</dbReference>
<dbReference type="GO" id="GO:0051045">
    <property type="term" value="P:negative regulation of membrane protein ectodomain proteolysis"/>
    <property type="evidence" value="ECO:0007669"/>
    <property type="project" value="TreeGrafter"/>
</dbReference>
<dbReference type="GO" id="GO:0005615">
    <property type="term" value="C:extracellular space"/>
    <property type="evidence" value="ECO:0007669"/>
    <property type="project" value="TreeGrafter"/>
</dbReference>
<dbReference type="InterPro" id="IPR001820">
    <property type="entry name" value="TIMP"/>
</dbReference>
<evidence type="ECO:0000313" key="13">
    <source>
        <dbReference type="Proteomes" id="UP000295192"/>
    </source>
</evidence>
<dbReference type="InterPro" id="IPR027465">
    <property type="entry name" value="TIMP_C"/>
</dbReference>
<keyword evidence="3" id="KW-0964">Secreted</keyword>
<dbReference type="GO" id="GO:0046872">
    <property type="term" value="F:metal ion binding"/>
    <property type="evidence" value="ECO:0007669"/>
    <property type="project" value="UniProtKB-KW"/>
</dbReference>
<dbReference type="Gene3D" id="2.40.50.120">
    <property type="match status" value="1"/>
</dbReference>
<evidence type="ECO:0000256" key="6">
    <source>
        <dbReference type="ARBA" id="ARBA00023157"/>
    </source>
</evidence>
<gene>
    <name evidence="12" type="ORF">AWZ03_009712</name>
</gene>
<keyword evidence="8" id="KW-0862">Zinc</keyword>
<feature type="disulfide bond" evidence="9">
    <location>
        <begin position="28"/>
        <end position="96"/>
    </location>
</feature>
<keyword evidence="4" id="KW-0483">Metalloprotease inhibitor</keyword>
<dbReference type="PANTHER" id="PTHR11844">
    <property type="entry name" value="METALLOPROTEASE INHIBITOR"/>
    <property type="match status" value="1"/>
</dbReference>
<keyword evidence="10" id="KW-0732">Signal</keyword>
<feature type="domain" description="NTR" evidence="11">
    <location>
        <begin position="28"/>
        <end position="143"/>
    </location>
</feature>
<evidence type="ECO:0000259" key="11">
    <source>
        <dbReference type="PROSITE" id="PS50189"/>
    </source>
</evidence>
<keyword evidence="6 9" id="KW-1015">Disulfide bond</keyword>
<evidence type="ECO:0000256" key="5">
    <source>
        <dbReference type="ARBA" id="ARBA00022690"/>
    </source>
</evidence>
<dbReference type="EMBL" id="LSRL02000129">
    <property type="protein sequence ID" value="TDG43848.1"/>
    <property type="molecule type" value="Genomic_DNA"/>
</dbReference>
<comment type="subcellular location">
    <subcellularLocation>
        <location evidence="1">Secreted</location>
    </subcellularLocation>
</comment>
<dbReference type="InterPro" id="IPR008993">
    <property type="entry name" value="TIMP-like_OB-fold"/>
</dbReference>
<evidence type="ECO:0000256" key="3">
    <source>
        <dbReference type="ARBA" id="ARBA00022525"/>
    </source>
</evidence>
<evidence type="ECO:0000313" key="12">
    <source>
        <dbReference type="EMBL" id="TDG43848.1"/>
    </source>
</evidence>
<evidence type="ECO:0000256" key="10">
    <source>
        <dbReference type="SAM" id="SignalP"/>
    </source>
</evidence>
<dbReference type="SMART" id="SM00206">
    <property type="entry name" value="NTR"/>
    <property type="match status" value="1"/>
</dbReference>
<dbReference type="OMA" id="PFGKCET"/>
<dbReference type="PANTHER" id="PTHR11844:SF33">
    <property type="entry name" value="TISSUE INHIBITOR OF METALLOPROTEINASE"/>
    <property type="match status" value="1"/>
</dbReference>
<proteinExistence type="inferred from homology"/>
<feature type="disulfide bond" evidence="9">
    <location>
        <begin position="150"/>
        <end position="155"/>
    </location>
</feature>
<feature type="signal peptide" evidence="10">
    <location>
        <begin position="1"/>
        <end position="27"/>
    </location>
</feature>
<dbReference type="GO" id="GO:0008191">
    <property type="term" value="F:metalloendopeptidase inhibitor activity"/>
    <property type="evidence" value="ECO:0007669"/>
    <property type="project" value="InterPro"/>
</dbReference>
<feature type="binding site" evidence="8">
    <location>
        <position position="28"/>
    </location>
    <ligand>
        <name>Zn(2+)</name>
        <dbReference type="ChEBI" id="CHEBI:29105"/>
        <note>ligand shared with metalloproteinase partner</note>
    </ligand>
</feature>
<dbReference type="OrthoDB" id="6041373at2759"/>
<dbReference type="Gene3D" id="3.90.370.10">
    <property type="entry name" value="Tissue inhibitor of metalloproteinase-1. Chain B, domain 1"/>
    <property type="match status" value="1"/>
</dbReference>
<dbReference type="GO" id="GO:0002020">
    <property type="term" value="F:protease binding"/>
    <property type="evidence" value="ECO:0007669"/>
    <property type="project" value="TreeGrafter"/>
</dbReference>
<dbReference type="SUPFAM" id="SSF50242">
    <property type="entry name" value="TIMP-like"/>
    <property type="match status" value="1"/>
</dbReference>
<keyword evidence="7" id="KW-0481">Metalloenzyme inhibitor</keyword>
<accession>A0A484B577</accession>
<comment type="similarity">
    <text evidence="2">Belongs to the protease inhibitor I35 (TIMP) family.</text>
</comment>
<evidence type="ECO:0000256" key="9">
    <source>
        <dbReference type="PIRSR" id="PIRSR601820-3"/>
    </source>
</evidence>
<dbReference type="Proteomes" id="UP000295192">
    <property type="component" value="Unassembled WGS sequence"/>
</dbReference>
<dbReference type="PROSITE" id="PS50189">
    <property type="entry name" value="NTR"/>
    <property type="match status" value="1"/>
</dbReference>
<evidence type="ECO:0000256" key="2">
    <source>
        <dbReference type="ARBA" id="ARBA00011027"/>
    </source>
</evidence>
<keyword evidence="13" id="KW-1185">Reference proteome</keyword>
<evidence type="ECO:0000256" key="1">
    <source>
        <dbReference type="ARBA" id="ARBA00004613"/>
    </source>
</evidence>
<feature type="disulfide bond" evidence="9">
    <location>
        <begin position="145"/>
        <end position="195"/>
    </location>
</feature>
<name>A0A484B577_DRONA</name>
<dbReference type="CDD" id="cd03577">
    <property type="entry name" value="NTR_TIMP_like"/>
    <property type="match status" value="1"/>
</dbReference>
<feature type="disulfide bond" evidence="9">
    <location>
        <begin position="40"/>
        <end position="143"/>
    </location>
</feature>
<evidence type="ECO:0000256" key="7">
    <source>
        <dbReference type="ARBA" id="ARBA00023215"/>
    </source>
</evidence>
<feature type="disulfide bond" evidence="9">
    <location>
        <begin position="30"/>
        <end position="118"/>
    </location>
</feature>
<reference evidence="12 13" key="1">
    <citation type="journal article" date="2019" name="J. Hered.">
        <title>An Improved Genome Assembly for Drosophila navojoa, the Basal Species in the mojavensis Cluster.</title>
        <authorList>
            <person name="Vanderlinde T."/>
            <person name="Dupim E.G."/>
            <person name="Nazario-Yepiz N.O."/>
            <person name="Carvalho A.B."/>
        </authorList>
    </citation>
    <scope>NUCLEOTIDE SEQUENCE [LARGE SCALE GENOMIC DNA]</scope>
    <source>
        <strain evidence="12">Navoj_Jal97</strain>
        <tissue evidence="12">Whole organism</tissue>
    </source>
</reference>